<dbReference type="Proteomes" id="UP001318860">
    <property type="component" value="Unassembled WGS sequence"/>
</dbReference>
<evidence type="ECO:0000313" key="4">
    <source>
        <dbReference type="Proteomes" id="UP001318860"/>
    </source>
</evidence>
<keyword evidence="4" id="KW-1185">Reference proteome</keyword>
<name>A0ABR0UMS9_REHGL</name>
<reference evidence="3 4" key="1">
    <citation type="journal article" date="2021" name="Comput. Struct. Biotechnol. J.">
        <title>De novo genome assembly of the potent medicinal plant Rehmannia glutinosa using nanopore technology.</title>
        <authorList>
            <person name="Ma L."/>
            <person name="Dong C."/>
            <person name="Song C."/>
            <person name="Wang X."/>
            <person name="Zheng X."/>
            <person name="Niu Y."/>
            <person name="Chen S."/>
            <person name="Feng W."/>
        </authorList>
    </citation>
    <scope>NUCLEOTIDE SEQUENCE [LARGE SCALE GENOMIC DNA]</scope>
    <source>
        <strain evidence="3">DH-2019</strain>
    </source>
</reference>
<feature type="region of interest" description="Disordered" evidence="2">
    <location>
        <begin position="267"/>
        <end position="325"/>
    </location>
</feature>
<feature type="coiled-coil region" evidence="1">
    <location>
        <begin position="205"/>
        <end position="232"/>
    </location>
</feature>
<feature type="region of interest" description="Disordered" evidence="2">
    <location>
        <begin position="1"/>
        <end position="21"/>
    </location>
</feature>
<feature type="compositionally biased region" description="Basic residues" evidence="2">
    <location>
        <begin position="9"/>
        <end position="21"/>
    </location>
</feature>
<protein>
    <submittedName>
        <fullName evidence="3">Uncharacterized protein</fullName>
    </submittedName>
</protein>
<evidence type="ECO:0000313" key="3">
    <source>
        <dbReference type="EMBL" id="KAK6123460.1"/>
    </source>
</evidence>
<proteinExistence type="predicted"/>
<evidence type="ECO:0000256" key="1">
    <source>
        <dbReference type="SAM" id="Coils"/>
    </source>
</evidence>
<feature type="region of interest" description="Disordered" evidence="2">
    <location>
        <begin position="78"/>
        <end position="157"/>
    </location>
</feature>
<comment type="caution">
    <text evidence="3">The sequence shown here is derived from an EMBL/GenBank/DDBJ whole genome shotgun (WGS) entry which is preliminary data.</text>
</comment>
<feature type="compositionally biased region" description="Basic and acidic residues" evidence="2">
    <location>
        <begin position="143"/>
        <end position="157"/>
    </location>
</feature>
<dbReference type="PANTHER" id="PTHR36764">
    <property type="entry name" value="TRNA (ILE)-LYSIDINE SYNTHASE"/>
    <property type="match status" value="1"/>
</dbReference>
<feature type="compositionally biased region" description="Polar residues" evidence="2">
    <location>
        <begin position="97"/>
        <end position="107"/>
    </location>
</feature>
<dbReference type="EMBL" id="JABTTQ020002549">
    <property type="protein sequence ID" value="KAK6123460.1"/>
    <property type="molecule type" value="Genomic_DNA"/>
</dbReference>
<feature type="compositionally biased region" description="Low complexity" evidence="2">
    <location>
        <begin position="78"/>
        <end position="96"/>
    </location>
</feature>
<sequence>MNILEPQFKVKRKTERKKENKKKMVAISLYKGNLHKVPDVPRRWPAPTPNISLKDFKILLRRRARALSRLRSSANDVTTNIATNSNPSPASAPTPTLNRTDTDPSPTDNAVNNNDCDNHVDHHYSEPELLPKGDLKEEEGEKEEVREGKVTDERVMEGEDSLRKLMEESDALMEEQKNEENFKNDDRSEVLVNPVVEKSNTGNATNDVEKRKKEVKEKLEILNEKKHSLVQVLKQILSAEEQLKRQNSMQEISGRPPLPLHVDTTFDSGSMTKINTPRMGSEGNPCGDMDGGEADDVSNHNMPSRHLPRMSSTSPSSDSQQRKPTSNVPLITMLECEVGFTILQLTMSILSGGLSFWILKYLTVVAGSPSRFAPSGQGHSSVSGTSYIASSPSPAASGGTSVFRDGRLPSPWS</sequence>
<keyword evidence="1" id="KW-0175">Coiled coil</keyword>
<accession>A0ABR0UMS9</accession>
<feature type="compositionally biased region" description="Polar residues" evidence="2">
    <location>
        <begin position="377"/>
        <end position="388"/>
    </location>
</feature>
<organism evidence="3 4">
    <name type="scientific">Rehmannia glutinosa</name>
    <name type="common">Chinese foxglove</name>
    <dbReference type="NCBI Taxonomy" id="99300"/>
    <lineage>
        <taxon>Eukaryota</taxon>
        <taxon>Viridiplantae</taxon>
        <taxon>Streptophyta</taxon>
        <taxon>Embryophyta</taxon>
        <taxon>Tracheophyta</taxon>
        <taxon>Spermatophyta</taxon>
        <taxon>Magnoliopsida</taxon>
        <taxon>eudicotyledons</taxon>
        <taxon>Gunneridae</taxon>
        <taxon>Pentapetalae</taxon>
        <taxon>asterids</taxon>
        <taxon>lamiids</taxon>
        <taxon>Lamiales</taxon>
        <taxon>Orobanchaceae</taxon>
        <taxon>Rehmannieae</taxon>
        <taxon>Rehmannia</taxon>
    </lineage>
</organism>
<dbReference type="PANTHER" id="PTHR36764:SF1">
    <property type="entry name" value="TRNA (ILE)-LYSIDINE SYNTHASE"/>
    <property type="match status" value="1"/>
</dbReference>
<feature type="compositionally biased region" description="Basic and acidic residues" evidence="2">
    <location>
        <begin position="116"/>
        <end position="135"/>
    </location>
</feature>
<evidence type="ECO:0000256" key="2">
    <source>
        <dbReference type="SAM" id="MobiDB-lite"/>
    </source>
</evidence>
<gene>
    <name evidence="3" type="ORF">DH2020_042796</name>
</gene>
<feature type="region of interest" description="Disordered" evidence="2">
    <location>
        <begin position="372"/>
        <end position="413"/>
    </location>
</feature>